<dbReference type="EMBL" id="SZQA01000014">
    <property type="protein sequence ID" value="TKK87759.1"/>
    <property type="molecule type" value="Genomic_DNA"/>
</dbReference>
<reference evidence="2 3" key="1">
    <citation type="submission" date="2019-04" db="EMBL/GenBank/DDBJ databases">
        <title>Herbidospora sp. NEAU-GS14.nov., a novel actinomycete isolated from soil.</title>
        <authorList>
            <person name="Han L."/>
        </authorList>
    </citation>
    <scope>NUCLEOTIDE SEQUENCE [LARGE SCALE GENOMIC DNA]</scope>
    <source>
        <strain evidence="2 3">NEAU-GS14</strain>
    </source>
</reference>
<proteinExistence type="predicted"/>
<accession>A0A4U3MGP1</accession>
<feature type="transmembrane region" description="Helical" evidence="1">
    <location>
        <begin position="133"/>
        <end position="154"/>
    </location>
</feature>
<keyword evidence="3" id="KW-1185">Reference proteome</keyword>
<organism evidence="2 3">
    <name type="scientific">Herbidospora galbida</name>
    <dbReference type="NCBI Taxonomy" id="2575442"/>
    <lineage>
        <taxon>Bacteria</taxon>
        <taxon>Bacillati</taxon>
        <taxon>Actinomycetota</taxon>
        <taxon>Actinomycetes</taxon>
        <taxon>Streptosporangiales</taxon>
        <taxon>Streptosporangiaceae</taxon>
        <taxon>Herbidospora</taxon>
    </lineage>
</organism>
<comment type="caution">
    <text evidence="2">The sequence shown here is derived from an EMBL/GenBank/DDBJ whole genome shotgun (WGS) entry which is preliminary data.</text>
</comment>
<keyword evidence="1" id="KW-0472">Membrane</keyword>
<keyword evidence="1" id="KW-1133">Transmembrane helix</keyword>
<feature type="transmembrane region" description="Helical" evidence="1">
    <location>
        <begin position="103"/>
        <end position="121"/>
    </location>
</feature>
<evidence type="ECO:0000256" key="1">
    <source>
        <dbReference type="SAM" id="Phobius"/>
    </source>
</evidence>
<protein>
    <submittedName>
        <fullName evidence="2">Uncharacterized protein</fullName>
    </submittedName>
</protein>
<dbReference type="RefSeq" id="WP_137247930.1">
    <property type="nucleotide sequence ID" value="NZ_SZQA01000014.1"/>
</dbReference>
<dbReference type="Proteomes" id="UP000308705">
    <property type="component" value="Unassembled WGS sequence"/>
</dbReference>
<dbReference type="AlphaFoldDB" id="A0A4U3MGP1"/>
<gene>
    <name evidence="2" type="ORF">FDA94_16405</name>
</gene>
<evidence type="ECO:0000313" key="2">
    <source>
        <dbReference type="EMBL" id="TKK87759.1"/>
    </source>
</evidence>
<feature type="transmembrane region" description="Helical" evidence="1">
    <location>
        <begin position="66"/>
        <end position="96"/>
    </location>
</feature>
<dbReference type="OrthoDB" id="3078176at2"/>
<keyword evidence="1" id="KW-0812">Transmembrane</keyword>
<name>A0A4U3MGP1_9ACTN</name>
<sequence length="387" mass="42777">MATIMSNTTRYLCAAGYLDTRFREAVLRELTRDPYRGVAPSAGDFDVVPVVRHCLRARRLMAYRDLLVSLVIAAGMVLDFWRMVSWLVVLGGFVWFRHSRRGGPVVVMTLGVLLMVKVPWLEALVSGQPVDLGTMPVGMSAIALTLVVVAGFRVRSGVILAKRLRAGAAAPPVDDPRLDYLARAQHGNLTLSKRAFIGWGEVRETWPAPGLEPPEGTDVFVAPGVLEPTSPLLDHARPVITVTEGARCYRRVVLQDDEIIVTAFLRADGRYGEVVVTVLPPVADDYRLADLLPRGLVKIARGALSVRREELAVDVLLAPLRLVRLLAPKARRPDVAHDYGARLSVRELGAGPLTCLQELDVQRQVTQLRERLQPRTRLTQIIPEKIH</sequence>
<evidence type="ECO:0000313" key="3">
    <source>
        <dbReference type="Proteomes" id="UP000308705"/>
    </source>
</evidence>